<dbReference type="GO" id="GO:0032259">
    <property type="term" value="P:methylation"/>
    <property type="evidence" value="ECO:0007669"/>
    <property type="project" value="UniProtKB-KW"/>
</dbReference>
<dbReference type="PANTHER" id="PTHR44942">
    <property type="entry name" value="METHYLTRANSF_11 DOMAIN-CONTAINING PROTEIN"/>
    <property type="match status" value="1"/>
</dbReference>
<evidence type="ECO:0000259" key="4">
    <source>
        <dbReference type="Pfam" id="PF08241"/>
    </source>
</evidence>
<keyword evidence="2 5" id="KW-0489">Methyltransferase</keyword>
<proteinExistence type="inferred from homology"/>
<dbReference type="InterPro" id="IPR013216">
    <property type="entry name" value="Methyltransf_11"/>
</dbReference>
<name>A0A5N0TJ38_9GAMM</name>
<organism evidence="5 6">
    <name type="scientific">Marinihelvus fidelis</name>
    <dbReference type="NCBI Taxonomy" id="2613842"/>
    <lineage>
        <taxon>Bacteria</taxon>
        <taxon>Pseudomonadati</taxon>
        <taxon>Pseudomonadota</taxon>
        <taxon>Gammaproteobacteria</taxon>
        <taxon>Chromatiales</taxon>
        <taxon>Wenzhouxiangellaceae</taxon>
        <taxon>Marinihelvus</taxon>
    </lineage>
</organism>
<dbReference type="PANTHER" id="PTHR44942:SF4">
    <property type="entry name" value="METHYLTRANSFERASE TYPE 11 DOMAIN-CONTAINING PROTEIN"/>
    <property type="match status" value="1"/>
</dbReference>
<dbReference type="InterPro" id="IPR051052">
    <property type="entry name" value="Diverse_substrate_MTase"/>
</dbReference>
<evidence type="ECO:0000313" key="5">
    <source>
        <dbReference type="EMBL" id="KAA9133309.1"/>
    </source>
</evidence>
<accession>A0A5N0TJ38</accession>
<comment type="caution">
    <text evidence="5">The sequence shown here is derived from an EMBL/GenBank/DDBJ whole genome shotgun (WGS) entry which is preliminary data.</text>
</comment>
<evidence type="ECO:0000256" key="1">
    <source>
        <dbReference type="ARBA" id="ARBA00008361"/>
    </source>
</evidence>
<dbReference type="InterPro" id="IPR029063">
    <property type="entry name" value="SAM-dependent_MTases_sf"/>
</dbReference>
<keyword evidence="3 5" id="KW-0808">Transferase</keyword>
<comment type="similarity">
    <text evidence="1">Belongs to the methyltransferase superfamily.</text>
</comment>
<sequence>MPTGNKGGFKDHFSGHAGDYARYRPRYPDHFFDSLAEHSPGQQQAWDVGCGNGQLAAGLSRHFERVYATDASAEQVAAAPAMDGVTFAVEPAEHCSLPDDSADLVTVGQALHWFDHPAFFAEAGRVLRPGGLFVAVSYALCRISPAVDAEIEVLYRDVLGPYWPPERALVESGYAGMAHPFTPVTLPAMDMRLRWSLADLVHYLNTWSAAQRHEKATGKNAIEMVLKRLEAVWGEPNQTREVVWPLNTLSGRKTRHA</sequence>
<dbReference type="Pfam" id="PF08241">
    <property type="entry name" value="Methyltransf_11"/>
    <property type="match status" value="1"/>
</dbReference>
<dbReference type="EMBL" id="VYXP01000002">
    <property type="protein sequence ID" value="KAA9133309.1"/>
    <property type="molecule type" value="Genomic_DNA"/>
</dbReference>
<dbReference type="GO" id="GO:0008757">
    <property type="term" value="F:S-adenosylmethionine-dependent methyltransferase activity"/>
    <property type="evidence" value="ECO:0007669"/>
    <property type="project" value="InterPro"/>
</dbReference>
<keyword evidence="6" id="KW-1185">Reference proteome</keyword>
<dbReference type="Gene3D" id="3.40.50.150">
    <property type="entry name" value="Vaccinia Virus protein VP39"/>
    <property type="match status" value="1"/>
</dbReference>
<dbReference type="RefSeq" id="WP_150862867.1">
    <property type="nucleotide sequence ID" value="NZ_VYXP01000002.1"/>
</dbReference>
<gene>
    <name evidence="5" type="ORF">F3N42_02855</name>
</gene>
<dbReference type="AlphaFoldDB" id="A0A5N0TJ38"/>
<reference evidence="5 6" key="1">
    <citation type="submission" date="2019-09" db="EMBL/GenBank/DDBJ databases">
        <title>Wenzhouxiangella sp. Genome sequencing and assembly.</title>
        <authorList>
            <person name="Zhang R."/>
        </authorList>
    </citation>
    <scope>NUCLEOTIDE SEQUENCE [LARGE SCALE GENOMIC DNA]</scope>
    <source>
        <strain evidence="5 6">W260</strain>
    </source>
</reference>
<dbReference type="Proteomes" id="UP000325372">
    <property type="component" value="Unassembled WGS sequence"/>
</dbReference>
<feature type="domain" description="Methyltransferase type 11" evidence="4">
    <location>
        <begin position="47"/>
        <end position="134"/>
    </location>
</feature>
<dbReference type="SUPFAM" id="SSF53335">
    <property type="entry name" value="S-adenosyl-L-methionine-dependent methyltransferases"/>
    <property type="match status" value="1"/>
</dbReference>
<dbReference type="CDD" id="cd02440">
    <property type="entry name" value="AdoMet_MTases"/>
    <property type="match status" value="1"/>
</dbReference>
<protein>
    <submittedName>
        <fullName evidence="5">Class I SAM-dependent methyltransferase</fullName>
    </submittedName>
</protein>
<evidence type="ECO:0000256" key="3">
    <source>
        <dbReference type="ARBA" id="ARBA00022679"/>
    </source>
</evidence>
<evidence type="ECO:0000256" key="2">
    <source>
        <dbReference type="ARBA" id="ARBA00022603"/>
    </source>
</evidence>
<evidence type="ECO:0000313" key="6">
    <source>
        <dbReference type="Proteomes" id="UP000325372"/>
    </source>
</evidence>